<dbReference type="OrthoDB" id="9802264at2"/>
<dbReference type="KEGG" id="cia:BEN51_02340"/>
<reference evidence="6 7" key="1">
    <citation type="submission" date="2016-08" db="EMBL/GenBank/DDBJ databases">
        <title>Complete Genome Sequence Of The Indigo Reducing Clostridium isatidis DSM15098.</title>
        <authorList>
            <person name="Little G.T."/>
            <person name="Minton N.P."/>
        </authorList>
    </citation>
    <scope>NUCLEOTIDE SEQUENCE [LARGE SCALE GENOMIC DNA]</scope>
    <source>
        <strain evidence="6 7">DSM 15098</strain>
    </source>
</reference>
<dbReference type="GO" id="GO:0098796">
    <property type="term" value="C:membrane protein complex"/>
    <property type="evidence" value="ECO:0007669"/>
    <property type="project" value="UniProtKB-ARBA"/>
</dbReference>
<evidence type="ECO:0000256" key="4">
    <source>
        <dbReference type="ARBA" id="ARBA00022840"/>
    </source>
</evidence>
<proteinExistence type="inferred from homology"/>
<protein>
    <submittedName>
        <fullName evidence="6">Macrolide ABC transporter ATP-binding protein</fullName>
    </submittedName>
</protein>
<dbReference type="Pfam" id="PF00005">
    <property type="entry name" value="ABC_tran"/>
    <property type="match status" value="1"/>
</dbReference>
<dbReference type="InterPro" id="IPR003439">
    <property type="entry name" value="ABC_transporter-like_ATP-bd"/>
</dbReference>
<keyword evidence="3" id="KW-0547">Nucleotide-binding</keyword>
<dbReference type="PANTHER" id="PTHR42798">
    <property type="entry name" value="LIPOPROTEIN-RELEASING SYSTEM ATP-BINDING PROTEIN LOLD"/>
    <property type="match status" value="1"/>
</dbReference>
<comment type="similarity">
    <text evidence="1">Belongs to the ABC transporter superfamily.</text>
</comment>
<dbReference type="Proteomes" id="UP000264883">
    <property type="component" value="Chromosome"/>
</dbReference>
<sequence>MKEIIKVKDLSRYYGSKENKNVALNDINFSIEEGEFVSIMGPSGCGKSTLLYSIAGLDKPNKGSVIIDDTDIYNLNDKNLSEFRRSMIGFIFQFYNLVPNLTVEENILLPIVMAGKKVSSYKDELEDILNLVGLSEKRNHRPEELSGGQQQRVSIARAVISSPKIILADEATGNLDSKSGKTILELFKKINKEKGITILQVTHSEECAKYGERIIRLFDGKIIKDSQKIF</sequence>
<dbReference type="EMBL" id="CP016786">
    <property type="protein sequence ID" value="ASW42364.1"/>
    <property type="molecule type" value="Genomic_DNA"/>
</dbReference>
<keyword evidence="2" id="KW-0813">Transport</keyword>
<name>A0A343JA06_9CLOT</name>
<dbReference type="Gene3D" id="3.40.50.300">
    <property type="entry name" value="P-loop containing nucleotide triphosphate hydrolases"/>
    <property type="match status" value="1"/>
</dbReference>
<evidence type="ECO:0000256" key="1">
    <source>
        <dbReference type="ARBA" id="ARBA00005417"/>
    </source>
</evidence>
<evidence type="ECO:0000313" key="6">
    <source>
        <dbReference type="EMBL" id="ASW42364.1"/>
    </source>
</evidence>
<dbReference type="InterPro" id="IPR017911">
    <property type="entry name" value="MacB-like_ATP-bd"/>
</dbReference>
<evidence type="ECO:0000259" key="5">
    <source>
        <dbReference type="PROSITE" id="PS50893"/>
    </source>
</evidence>
<keyword evidence="7" id="KW-1185">Reference proteome</keyword>
<dbReference type="CDD" id="cd03255">
    <property type="entry name" value="ABC_MJ0796_LolCDE_FtsE"/>
    <property type="match status" value="1"/>
</dbReference>
<dbReference type="RefSeq" id="WP_119864496.1">
    <property type="nucleotide sequence ID" value="NZ_CP016786.1"/>
</dbReference>
<keyword evidence="4 6" id="KW-0067">ATP-binding</keyword>
<organism evidence="6 7">
    <name type="scientific">Clostridium isatidis</name>
    <dbReference type="NCBI Taxonomy" id="182773"/>
    <lineage>
        <taxon>Bacteria</taxon>
        <taxon>Bacillati</taxon>
        <taxon>Bacillota</taxon>
        <taxon>Clostridia</taxon>
        <taxon>Eubacteriales</taxon>
        <taxon>Clostridiaceae</taxon>
        <taxon>Clostridium</taxon>
    </lineage>
</organism>
<accession>A0A343JA06</accession>
<dbReference type="GO" id="GO:0016887">
    <property type="term" value="F:ATP hydrolysis activity"/>
    <property type="evidence" value="ECO:0007669"/>
    <property type="project" value="InterPro"/>
</dbReference>
<dbReference type="SMART" id="SM00382">
    <property type="entry name" value="AAA"/>
    <property type="match status" value="1"/>
</dbReference>
<dbReference type="InterPro" id="IPR017871">
    <property type="entry name" value="ABC_transporter-like_CS"/>
</dbReference>
<dbReference type="AlphaFoldDB" id="A0A343JA06"/>
<dbReference type="PANTHER" id="PTHR42798:SF7">
    <property type="entry name" value="ALPHA-D-RIBOSE 1-METHYLPHOSPHONATE 5-TRIPHOSPHATE SYNTHASE SUBUNIT PHNL"/>
    <property type="match status" value="1"/>
</dbReference>
<feature type="domain" description="ABC transporter" evidence="5">
    <location>
        <begin position="5"/>
        <end position="229"/>
    </location>
</feature>
<dbReference type="PROSITE" id="PS50893">
    <property type="entry name" value="ABC_TRANSPORTER_2"/>
    <property type="match status" value="1"/>
</dbReference>
<dbReference type="InterPro" id="IPR003593">
    <property type="entry name" value="AAA+_ATPase"/>
</dbReference>
<dbReference type="GO" id="GO:0005524">
    <property type="term" value="F:ATP binding"/>
    <property type="evidence" value="ECO:0007669"/>
    <property type="project" value="UniProtKB-KW"/>
</dbReference>
<dbReference type="PROSITE" id="PS00211">
    <property type="entry name" value="ABC_TRANSPORTER_1"/>
    <property type="match status" value="1"/>
</dbReference>
<gene>
    <name evidence="6" type="ORF">BEN51_02340</name>
</gene>
<dbReference type="SUPFAM" id="SSF52540">
    <property type="entry name" value="P-loop containing nucleoside triphosphate hydrolases"/>
    <property type="match status" value="1"/>
</dbReference>
<evidence type="ECO:0000256" key="2">
    <source>
        <dbReference type="ARBA" id="ARBA00022448"/>
    </source>
</evidence>
<evidence type="ECO:0000256" key="3">
    <source>
        <dbReference type="ARBA" id="ARBA00022741"/>
    </source>
</evidence>
<dbReference type="GO" id="GO:0022857">
    <property type="term" value="F:transmembrane transporter activity"/>
    <property type="evidence" value="ECO:0007669"/>
    <property type="project" value="UniProtKB-ARBA"/>
</dbReference>
<evidence type="ECO:0000313" key="7">
    <source>
        <dbReference type="Proteomes" id="UP000264883"/>
    </source>
</evidence>
<dbReference type="FunFam" id="3.40.50.300:FF:000032">
    <property type="entry name" value="Export ABC transporter ATP-binding protein"/>
    <property type="match status" value="1"/>
</dbReference>
<dbReference type="InterPro" id="IPR027417">
    <property type="entry name" value="P-loop_NTPase"/>
</dbReference>